<evidence type="ECO:0000313" key="1">
    <source>
        <dbReference type="EMBL" id="PWA37533.1"/>
    </source>
</evidence>
<comment type="caution">
    <text evidence="1">The sequence shown here is derived from an EMBL/GenBank/DDBJ whole genome shotgun (WGS) entry which is preliminary data.</text>
</comment>
<dbReference type="PANTHER" id="PTHR47903">
    <property type="entry name" value="OS07G0636400 PROTEIN"/>
    <property type="match status" value="1"/>
</dbReference>
<keyword evidence="1" id="KW-0687">Ribonucleoprotein</keyword>
<dbReference type="STRING" id="35608.A0A2U1KLJ4"/>
<dbReference type="PANTHER" id="PTHR47903:SF2">
    <property type="entry name" value="OS07G0636400 PROTEIN"/>
    <property type="match status" value="1"/>
</dbReference>
<proteinExistence type="predicted"/>
<name>A0A2U1KLJ4_ARTAN</name>
<dbReference type="Proteomes" id="UP000245207">
    <property type="component" value="Unassembled WGS sequence"/>
</dbReference>
<protein>
    <submittedName>
        <fullName evidence="1">50S ribosomal protein L30e-like protein</fullName>
    </submittedName>
</protein>
<dbReference type="EMBL" id="PKPP01016644">
    <property type="protein sequence ID" value="PWA37533.1"/>
    <property type="molecule type" value="Genomic_DNA"/>
</dbReference>
<dbReference type="OrthoDB" id="20109at2759"/>
<dbReference type="GO" id="GO:0005840">
    <property type="term" value="C:ribosome"/>
    <property type="evidence" value="ECO:0007669"/>
    <property type="project" value="UniProtKB-KW"/>
</dbReference>
<reference evidence="1 2" key="1">
    <citation type="journal article" date="2018" name="Mol. Plant">
        <title>The genome of Artemisia annua provides insight into the evolution of Asteraceae family and artemisinin biosynthesis.</title>
        <authorList>
            <person name="Shen Q."/>
            <person name="Zhang L."/>
            <person name="Liao Z."/>
            <person name="Wang S."/>
            <person name="Yan T."/>
            <person name="Shi P."/>
            <person name="Liu M."/>
            <person name="Fu X."/>
            <person name="Pan Q."/>
            <person name="Wang Y."/>
            <person name="Lv Z."/>
            <person name="Lu X."/>
            <person name="Zhang F."/>
            <person name="Jiang W."/>
            <person name="Ma Y."/>
            <person name="Chen M."/>
            <person name="Hao X."/>
            <person name="Li L."/>
            <person name="Tang Y."/>
            <person name="Lv G."/>
            <person name="Zhou Y."/>
            <person name="Sun X."/>
            <person name="Brodelius P.E."/>
            <person name="Rose J.K.C."/>
            <person name="Tang K."/>
        </authorList>
    </citation>
    <scope>NUCLEOTIDE SEQUENCE [LARGE SCALE GENOMIC DNA]</scope>
    <source>
        <strain evidence="2">cv. Huhao1</strain>
        <tissue evidence="1">Leaf</tissue>
    </source>
</reference>
<accession>A0A2U1KLJ4</accession>
<organism evidence="1 2">
    <name type="scientific">Artemisia annua</name>
    <name type="common">Sweet wormwood</name>
    <dbReference type="NCBI Taxonomy" id="35608"/>
    <lineage>
        <taxon>Eukaryota</taxon>
        <taxon>Viridiplantae</taxon>
        <taxon>Streptophyta</taxon>
        <taxon>Embryophyta</taxon>
        <taxon>Tracheophyta</taxon>
        <taxon>Spermatophyta</taxon>
        <taxon>Magnoliopsida</taxon>
        <taxon>eudicotyledons</taxon>
        <taxon>Gunneridae</taxon>
        <taxon>Pentapetalae</taxon>
        <taxon>asterids</taxon>
        <taxon>campanulids</taxon>
        <taxon>Asterales</taxon>
        <taxon>Asteraceae</taxon>
        <taxon>Asteroideae</taxon>
        <taxon>Anthemideae</taxon>
        <taxon>Artemisiinae</taxon>
        <taxon>Artemisia</taxon>
    </lineage>
</organism>
<dbReference type="AlphaFoldDB" id="A0A2U1KLJ4"/>
<evidence type="ECO:0000313" key="2">
    <source>
        <dbReference type="Proteomes" id="UP000245207"/>
    </source>
</evidence>
<keyword evidence="2" id="KW-1185">Reference proteome</keyword>
<keyword evidence="1" id="KW-0689">Ribosomal protein</keyword>
<gene>
    <name evidence="1" type="ORF">CTI12_AA589640</name>
</gene>
<sequence length="178" mass="20650">MRINNKNKTSILLPDKVSTDQIPQQPNSYEGEILVYLLNSIQREIKLAKLKDESLPHKILLKQQFSIGVNDVTRVLERMPPVIGSMRMTLAWCRHIKTQDQFFDEEETQVYLGVKRFSSSELQVAADYFSVKNIYRRGGFGGELWFQMEVEMISMAANQNLFLLQGHKEFSCSFRPLD</sequence>